<keyword evidence="2" id="KW-0732">Signal</keyword>
<feature type="compositionally biased region" description="Polar residues" evidence="1">
    <location>
        <begin position="226"/>
        <end position="260"/>
    </location>
</feature>
<feature type="compositionally biased region" description="Polar residues" evidence="1">
    <location>
        <begin position="348"/>
        <end position="379"/>
    </location>
</feature>
<feature type="region of interest" description="Disordered" evidence="1">
    <location>
        <begin position="124"/>
        <end position="445"/>
    </location>
</feature>
<feature type="compositionally biased region" description="Low complexity" evidence="1">
    <location>
        <begin position="261"/>
        <end position="277"/>
    </location>
</feature>
<dbReference type="AlphaFoldDB" id="A0A2T7P8T2"/>
<feature type="compositionally biased region" description="Basic and acidic residues" evidence="1">
    <location>
        <begin position="645"/>
        <end position="658"/>
    </location>
</feature>
<dbReference type="OrthoDB" id="7735955at2759"/>
<evidence type="ECO:0000256" key="2">
    <source>
        <dbReference type="SAM" id="SignalP"/>
    </source>
</evidence>
<evidence type="ECO:0008006" key="5">
    <source>
        <dbReference type="Google" id="ProtNLM"/>
    </source>
</evidence>
<evidence type="ECO:0000313" key="4">
    <source>
        <dbReference type="Proteomes" id="UP000245119"/>
    </source>
</evidence>
<dbReference type="Proteomes" id="UP000245119">
    <property type="component" value="Linkage Group LG5"/>
</dbReference>
<proteinExistence type="predicted"/>
<gene>
    <name evidence="3" type="ORF">C0Q70_09081</name>
</gene>
<feature type="compositionally biased region" description="Low complexity" evidence="1">
    <location>
        <begin position="206"/>
        <end position="225"/>
    </location>
</feature>
<evidence type="ECO:0000256" key="1">
    <source>
        <dbReference type="SAM" id="MobiDB-lite"/>
    </source>
</evidence>
<feature type="compositionally biased region" description="Polar residues" evidence="1">
    <location>
        <begin position="278"/>
        <end position="289"/>
    </location>
</feature>
<organism evidence="3 4">
    <name type="scientific">Pomacea canaliculata</name>
    <name type="common">Golden apple snail</name>
    <dbReference type="NCBI Taxonomy" id="400727"/>
    <lineage>
        <taxon>Eukaryota</taxon>
        <taxon>Metazoa</taxon>
        <taxon>Spiralia</taxon>
        <taxon>Lophotrochozoa</taxon>
        <taxon>Mollusca</taxon>
        <taxon>Gastropoda</taxon>
        <taxon>Caenogastropoda</taxon>
        <taxon>Architaenioglossa</taxon>
        <taxon>Ampullarioidea</taxon>
        <taxon>Ampullariidae</taxon>
        <taxon>Pomacea</taxon>
    </lineage>
</organism>
<sequence length="668" mass="73048">MGRFMHQALCLLWVAPVLSIFRGNDYRRNSLVGRYRYVSPSSPTYYPVPGAPASTYPHPPVYPSSGDKYPESYPTHPTPYYPPSEYNAPPKPYGSDQYSNQEYEAPKSSLYPVDYGKLQAAGNGDYRQSGYSSDHTAKSAEYEDSYTSVAYDSRTAAARSNIPLKSSSNDDYKLSGNDYKSSGNVYKSSGNDYKSSGNDYKSSGNDYKSSGSDYKSSGSDYKSSGNDYKSSGNDYKSSGNDYKSSGNDYKSSGNDYKSSGNDYKSSGSDYKSSGNDYKSSGNDYKSSGNDYKPSGNDYKPSGNDYKSSGNDYKSSGNDYKSSGNDYKSSGNDYKSSGSDYKSSGNDYKSSGNDYKSSGNDYKSSGNDYKSSGNDYKSSGNDYKSSGSDYKSSGNDYKSSGSDYKSSGNDYKSSGNDYKSSGYDNSKSASYVVPKSSDYDDYKPSGNDYKPSGYASAYGSSEYGGNLGTSLGSQIVKFGNGYTSLRRLEATDANNDLYLSSGSTNYLYILQKYGMKEDPCKHGVRAFPVWDVCFAYFTCEVDGYGKANGVKWHDCGDGNRFDAGQGRCVSDPTCKSACQNAPHIKPTYDPYKFVLGDKVMDCAAGTYFDFRQCTCDHISFVNGLNALESARNRKHSFTKPLQRSGRGRDGRKVDEKLKNLETTSKARSS</sequence>
<name>A0A2T7P8T2_POMCA</name>
<feature type="compositionally biased region" description="Polar residues" evidence="1">
    <location>
        <begin position="178"/>
        <end position="205"/>
    </location>
</feature>
<feature type="signal peptide" evidence="2">
    <location>
        <begin position="1"/>
        <end position="19"/>
    </location>
</feature>
<feature type="region of interest" description="Disordered" evidence="1">
    <location>
        <begin position="634"/>
        <end position="668"/>
    </location>
</feature>
<comment type="caution">
    <text evidence="3">The sequence shown here is derived from an EMBL/GenBank/DDBJ whole genome shotgun (WGS) entry which is preliminary data.</text>
</comment>
<keyword evidence="4" id="KW-1185">Reference proteome</keyword>
<reference evidence="3 4" key="1">
    <citation type="submission" date="2018-04" db="EMBL/GenBank/DDBJ databases">
        <title>The genome of golden apple snail Pomacea canaliculata provides insight into stress tolerance and invasive adaptation.</title>
        <authorList>
            <person name="Liu C."/>
            <person name="Liu B."/>
            <person name="Ren Y."/>
            <person name="Zhang Y."/>
            <person name="Wang H."/>
            <person name="Li S."/>
            <person name="Jiang F."/>
            <person name="Yin L."/>
            <person name="Zhang G."/>
            <person name="Qian W."/>
            <person name="Fan W."/>
        </authorList>
    </citation>
    <scope>NUCLEOTIDE SEQUENCE [LARGE SCALE GENOMIC DNA]</scope>
    <source>
        <strain evidence="3">SZHN2017</strain>
        <tissue evidence="3">Muscle</tissue>
    </source>
</reference>
<feature type="chain" id="PRO_5015595359" description="Chitin-binding type-2 domain-containing protein" evidence="2">
    <location>
        <begin position="20"/>
        <end position="668"/>
    </location>
</feature>
<evidence type="ECO:0000313" key="3">
    <source>
        <dbReference type="EMBL" id="PVD29824.1"/>
    </source>
</evidence>
<feature type="compositionally biased region" description="Low complexity" evidence="1">
    <location>
        <begin position="331"/>
        <end position="347"/>
    </location>
</feature>
<accession>A0A2T7P8T2</accession>
<feature type="region of interest" description="Disordered" evidence="1">
    <location>
        <begin position="58"/>
        <end position="100"/>
    </location>
</feature>
<dbReference type="EMBL" id="PZQS01000005">
    <property type="protein sequence ID" value="PVD29824.1"/>
    <property type="molecule type" value="Genomic_DNA"/>
</dbReference>
<feature type="compositionally biased region" description="Polar residues" evidence="1">
    <location>
        <begin position="411"/>
        <end position="428"/>
    </location>
</feature>
<protein>
    <recommendedName>
        <fullName evidence="5">Chitin-binding type-2 domain-containing protein</fullName>
    </recommendedName>
</protein>
<feature type="compositionally biased region" description="Polar residues" evidence="1">
    <location>
        <begin position="304"/>
        <end position="330"/>
    </location>
</feature>
<feature type="compositionally biased region" description="Low complexity" evidence="1">
    <location>
        <begin position="380"/>
        <end position="410"/>
    </location>
</feature>
<feature type="compositionally biased region" description="Polar residues" evidence="1">
    <location>
        <begin position="659"/>
        <end position="668"/>
    </location>
</feature>